<organism evidence="1 2">
    <name type="scientific">Ruminiclostridium sufflavum DSM 19573</name>
    <dbReference type="NCBI Taxonomy" id="1121337"/>
    <lineage>
        <taxon>Bacteria</taxon>
        <taxon>Bacillati</taxon>
        <taxon>Bacillota</taxon>
        <taxon>Clostridia</taxon>
        <taxon>Eubacteriales</taxon>
        <taxon>Oscillospiraceae</taxon>
        <taxon>Ruminiclostridium</taxon>
    </lineage>
</organism>
<gene>
    <name evidence="1" type="ORF">LY28_00252</name>
</gene>
<dbReference type="EMBL" id="QKMR01000001">
    <property type="protein sequence ID" value="PYG90369.1"/>
    <property type="molecule type" value="Genomic_DNA"/>
</dbReference>
<comment type="caution">
    <text evidence="1">The sequence shown here is derived from an EMBL/GenBank/DDBJ whole genome shotgun (WGS) entry which is preliminary data.</text>
</comment>
<name>A0A318XRR9_9FIRM</name>
<evidence type="ECO:0000313" key="2">
    <source>
        <dbReference type="Proteomes" id="UP000248132"/>
    </source>
</evidence>
<dbReference type="Proteomes" id="UP000248132">
    <property type="component" value="Unassembled WGS sequence"/>
</dbReference>
<dbReference type="RefSeq" id="WP_110460340.1">
    <property type="nucleotide sequence ID" value="NZ_QKMR01000001.1"/>
</dbReference>
<evidence type="ECO:0000313" key="1">
    <source>
        <dbReference type="EMBL" id="PYG90369.1"/>
    </source>
</evidence>
<sequence>MEQKLNEWFCFLKDNNRLSSANKNTGTGGNEFFGAEIQTLGDTVLSLAELVGDNKAQLQQADKEINDLFIEYGASNADFINKLQASPVTGMAAILCACQRNAGFSPEKGQNTLAQFNQFVTTLTKCPLVRIEENKAFNAAGTFTNKKEVMPDSITQNFIFEDSCINNENLTGQIQKCLDEMGNNTYKLVVYNMQTGGDLDAYLEIHAGTIEVTCTAGILKSYKFSALAKGFSARIIMEGANWRNNASHIINSAGFAPISQWIQTDNVLSL</sequence>
<dbReference type="AlphaFoldDB" id="A0A318XRR9"/>
<protein>
    <submittedName>
        <fullName evidence="1">Uncharacterized protein</fullName>
    </submittedName>
</protein>
<keyword evidence="2" id="KW-1185">Reference proteome</keyword>
<accession>A0A318XRR9</accession>
<proteinExistence type="predicted"/>
<reference evidence="1 2" key="1">
    <citation type="submission" date="2018-06" db="EMBL/GenBank/DDBJ databases">
        <title>Genomic Encyclopedia of Type Strains, Phase I: the one thousand microbial genomes (KMG-I) project.</title>
        <authorList>
            <person name="Kyrpides N."/>
        </authorList>
    </citation>
    <scope>NUCLEOTIDE SEQUENCE [LARGE SCALE GENOMIC DNA]</scope>
    <source>
        <strain evidence="1 2">DSM 19573</strain>
    </source>
</reference>